<dbReference type="CDD" id="cd00075">
    <property type="entry name" value="HATPase"/>
    <property type="match status" value="1"/>
</dbReference>
<feature type="domain" description="Histidine kinase" evidence="13">
    <location>
        <begin position="202"/>
        <end position="419"/>
    </location>
</feature>
<evidence type="ECO:0000256" key="12">
    <source>
        <dbReference type="SAM" id="Phobius"/>
    </source>
</evidence>
<keyword evidence="5" id="KW-0597">Phosphoprotein</keyword>
<evidence type="ECO:0000313" key="14">
    <source>
        <dbReference type="EMBL" id="PIP21592.1"/>
    </source>
</evidence>
<keyword evidence="12" id="KW-1133">Transmembrane helix</keyword>
<dbReference type="PROSITE" id="PS50109">
    <property type="entry name" value="HIS_KIN"/>
    <property type="match status" value="1"/>
</dbReference>
<dbReference type="Gene3D" id="1.10.287.130">
    <property type="match status" value="1"/>
</dbReference>
<dbReference type="InterPro" id="IPR036097">
    <property type="entry name" value="HisK_dim/P_sf"/>
</dbReference>
<dbReference type="GO" id="GO:0000155">
    <property type="term" value="F:phosphorelay sensor kinase activity"/>
    <property type="evidence" value="ECO:0007669"/>
    <property type="project" value="InterPro"/>
</dbReference>
<dbReference type="InterPro" id="IPR003661">
    <property type="entry name" value="HisK_dim/P_dom"/>
</dbReference>
<evidence type="ECO:0000256" key="7">
    <source>
        <dbReference type="ARBA" id="ARBA00022741"/>
    </source>
</evidence>
<feature type="transmembrane region" description="Helical" evidence="12">
    <location>
        <begin position="46"/>
        <end position="63"/>
    </location>
</feature>
<keyword evidence="8" id="KW-0418">Kinase</keyword>
<dbReference type="CDD" id="cd00082">
    <property type="entry name" value="HisKA"/>
    <property type="match status" value="1"/>
</dbReference>
<feature type="transmembrane region" description="Helical" evidence="12">
    <location>
        <begin position="97"/>
        <end position="114"/>
    </location>
</feature>
<dbReference type="PANTHER" id="PTHR43547">
    <property type="entry name" value="TWO-COMPONENT HISTIDINE KINASE"/>
    <property type="match status" value="1"/>
</dbReference>
<dbReference type="EMBL" id="PCRM01000032">
    <property type="protein sequence ID" value="PIP21592.1"/>
    <property type="molecule type" value="Genomic_DNA"/>
</dbReference>
<sequence>MATMKLPNHQNNRFEKAAEIITWVIIILVLIFISFLPSSIVNKDSVYILAGAIIAFALFYYYVIYKLMTRTKRLYLKNIADIIFIGILIHLTKDFGVYFFALYFLPIVAAALYLELISALLIATVAAAFIALEIILQSQGLLPGGSEFYLGAWQIGIILVITLFCRFLALQLKSERIAKEEQLAKVEALKDEAKLEKEFITLTSHQLNTPLSIIRGYSSMLECGDLGKTAPNQKEAITEIYKNSVSMANLVAELLNISHIQSQTFRLQTERTQIGDLIEKVYKNFQKAAEQKKLDFKYIKPTKQLPEIYLDKIEIEEVLKNLIENAIIYTSKGKVSIFAEQKDNNIVVKIQDTGVGIPAQDKEKIFQPFFRGQSILEIRKRGTGLGLYICKLLVEKHHGKIWAQSSPAGSTFAFSLPIA</sequence>
<keyword evidence="7" id="KW-0547">Nucleotide-binding</keyword>
<dbReference type="PRINTS" id="PR00344">
    <property type="entry name" value="BCTRLSENSOR"/>
</dbReference>
<evidence type="ECO:0000256" key="6">
    <source>
        <dbReference type="ARBA" id="ARBA00022679"/>
    </source>
</evidence>
<gene>
    <name evidence="14" type="ORF">COX39_02155</name>
</gene>
<evidence type="ECO:0000256" key="11">
    <source>
        <dbReference type="ARBA" id="ARBA00023136"/>
    </source>
</evidence>
<keyword evidence="4" id="KW-1003">Cell membrane</keyword>
<comment type="subcellular location">
    <subcellularLocation>
        <location evidence="2">Cell membrane</location>
    </subcellularLocation>
</comment>
<evidence type="ECO:0000256" key="5">
    <source>
        <dbReference type="ARBA" id="ARBA00022553"/>
    </source>
</evidence>
<feature type="transmembrane region" description="Helical" evidence="12">
    <location>
        <begin position="148"/>
        <end position="169"/>
    </location>
</feature>
<comment type="catalytic activity">
    <reaction evidence="1">
        <text>ATP + protein L-histidine = ADP + protein N-phospho-L-histidine.</text>
        <dbReference type="EC" id="2.7.13.3"/>
    </reaction>
</comment>
<protein>
    <recommendedName>
        <fullName evidence="3">histidine kinase</fullName>
        <ecNumber evidence="3">2.7.13.3</ecNumber>
    </recommendedName>
</protein>
<reference evidence="14 15" key="1">
    <citation type="submission" date="2017-09" db="EMBL/GenBank/DDBJ databases">
        <title>Depth-based differentiation of microbial function through sediment-hosted aquifers and enrichment of novel symbionts in the deep terrestrial subsurface.</title>
        <authorList>
            <person name="Probst A.J."/>
            <person name="Ladd B."/>
            <person name="Jarett J.K."/>
            <person name="Geller-Mcgrath D.E."/>
            <person name="Sieber C.M."/>
            <person name="Emerson J.B."/>
            <person name="Anantharaman K."/>
            <person name="Thomas B.C."/>
            <person name="Malmstrom R."/>
            <person name="Stieglmeier M."/>
            <person name="Klingl A."/>
            <person name="Woyke T."/>
            <person name="Ryan C.M."/>
            <person name="Banfield J.F."/>
        </authorList>
    </citation>
    <scope>NUCLEOTIDE SEQUENCE [LARGE SCALE GENOMIC DNA]</scope>
    <source>
        <strain evidence="14">CG23_combo_of_CG06-09_8_20_14_all_40_13</strain>
    </source>
</reference>
<evidence type="ECO:0000256" key="8">
    <source>
        <dbReference type="ARBA" id="ARBA00022777"/>
    </source>
</evidence>
<evidence type="ECO:0000256" key="1">
    <source>
        <dbReference type="ARBA" id="ARBA00000085"/>
    </source>
</evidence>
<dbReference type="GO" id="GO:0005886">
    <property type="term" value="C:plasma membrane"/>
    <property type="evidence" value="ECO:0007669"/>
    <property type="project" value="UniProtKB-SubCell"/>
</dbReference>
<dbReference type="Gene3D" id="3.30.565.10">
    <property type="entry name" value="Histidine kinase-like ATPase, C-terminal domain"/>
    <property type="match status" value="1"/>
</dbReference>
<accession>A0A2G9YR06</accession>
<dbReference type="FunFam" id="3.30.565.10:FF:000023">
    <property type="entry name" value="PAS domain-containing sensor histidine kinase"/>
    <property type="match status" value="1"/>
</dbReference>
<keyword evidence="11 12" id="KW-0472">Membrane</keyword>
<name>A0A2G9YR06_9BACT</name>
<dbReference type="SUPFAM" id="SSF47384">
    <property type="entry name" value="Homodimeric domain of signal transducing histidine kinase"/>
    <property type="match status" value="1"/>
</dbReference>
<dbReference type="SUPFAM" id="SSF55874">
    <property type="entry name" value="ATPase domain of HSP90 chaperone/DNA topoisomerase II/histidine kinase"/>
    <property type="match status" value="1"/>
</dbReference>
<dbReference type="SMART" id="SM00387">
    <property type="entry name" value="HATPase_c"/>
    <property type="match status" value="1"/>
</dbReference>
<keyword evidence="12" id="KW-0812">Transmembrane</keyword>
<evidence type="ECO:0000256" key="9">
    <source>
        <dbReference type="ARBA" id="ARBA00022840"/>
    </source>
</evidence>
<dbReference type="AlphaFoldDB" id="A0A2G9YR06"/>
<dbReference type="Pfam" id="PF00512">
    <property type="entry name" value="HisKA"/>
    <property type="match status" value="1"/>
</dbReference>
<dbReference type="InterPro" id="IPR005467">
    <property type="entry name" value="His_kinase_dom"/>
</dbReference>
<organism evidence="14 15">
    <name type="scientific">Candidatus Nealsonbacteria bacterium CG23_combo_of_CG06-09_8_20_14_all_40_13</name>
    <dbReference type="NCBI Taxonomy" id="1974724"/>
    <lineage>
        <taxon>Bacteria</taxon>
        <taxon>Candidatus Nealsoniibacteriota</taxon>
    </lineage>
</organism>
<evidence type="ECO:0000256" key="10">
    <source>
        <dbReference type="ARBA" id="ARBA00023012"/>
    </source>
</evidence>
<dbReference type="EC" id="2.7.13.3" evidence="3"/>
<dbReference type="InterPro" id="IPR004358">
    <property type="entry name" value="Sig_transdc_His_kin-like_C"/>
</dbReference>
<dbReference type="Proteomes" id="UP000231567">
    <property type="component" value="Unassembled WGS sequence"/>
</dbReference>
<comment type="caution">
    <text evidence="14">The sequence shown here is derived from an EMBL/GenBank/DDBJ whole genome shotgun (WGS) entry which is preliminary data.</text>
</comment>
<proteinExistence type="predicted"/>
<evidence type="ECO:0000256" key="2">
    <source>
        <dbReference type="ARBA" id="ARBA00004236"/>
    </source>
</evidence>
<feature type="transmembrane region" description="Helical" evidence="12">
    <location>
        <begin position="119"/>
        <end position="136"/>
    </location>
</feature>
<dbReference type="GO" id="GO:0005524">
    <property type="term" value="F:ATP binding"/>
    <property type="evidence" value="ECO:0007669"/>
    <property type="project" value="UniProtKB-KW"/>
</dbReference>
<evidence type="ECO:0000313" key="15">
    <source>
        <dbReference type="Proteomes" id="UP000231567"/>
    </source>
</evidence>
<evidence type="ECO:0000259" key="13">
    <source>
        <dbReference type="PROSITE" id="PS50109"/>
    </source>
</evidence>
<keyword evidence="10" id="KW-0902">Two-component regulatory system</keyword>
<dbReference type="InterPro" id="IPR003594">
    <property type="entry name" value="HATPase_dom"/>
</dbReference>
<dbReference type="SMART" id="SM00388">
    <property type="entry name" value="HisKA"/>
    <property type="match status" value="1"/>
</dbReference>
<feature type="transmembrane region" description="Helical" evidence="12">
    <location>
        <begin position="75"/>
        <end position="91"/>
    </location>
</feature>
<dbReference type="InterPro" id="IPR036890">
    <property type="entry name" value="HATPase_C_sf"/>
</dbReference>
<feature type="transmembrane region" description="Helical" evidence="12">
    <location>
        <begin position="20"/>
        <end position="40"/>
    </location>
</feature>
<evidence type="ECO:0000256" key="4">
    <source>
        <dbReference type="ARBA" id="ARBA00022475"/>
    </source>
</evidence>
<dbReference type="PANTHER" id="PTHR43547:SF2">
    <property type="entry name" value="HYBRID SIGNAL TRANSDUCTION HISTIDINE KINASE C"/>
    <property type="match status" value="1"/>
</dbReference>
<keyword evidence="6" id="KW-0808">Transferase</keyword>
<keyword evidence="9" id="KW-0067">ATP-binding</keyword>
<evidence type="ECO:0000256" key="3">
    <source>
        <dbReference type="ARBA" id="ARBA00012438"/>
    </source>
</evidence>
<dbReference type="Pfam" id="PF02518">
    <property type="entry name" value="HATPase_c"/>
    <property type="match status" value="1"/>
</dbReference>